<evidence type="ECO:0000256" key="5">
    <source>
        <dbReference type="ARBA" id="ARBA00022790"/>
    </source>
</evidence>
<dbReference type="EMBL" id="JAGXEW010000017">
    <property type="protein sequence ID" value="KAK1162149.1"/>
    <property type="molecule type" value="Genomic_DNA"/>
</dbReference>
<comment type="caution">
    <text evidence="10">The sequence shown here is derived from an EMBL/GenBank/DDBJ whole genome shotgun (WGS) entry which is preliminary data.</text>
</comment>
<dbReference type="GO" id="GO:0010387">
    <property type="term" value="P:COP9 signalosome assembly"/>
    <property type="evidence" value="ECO:0007669"/>
    <property type="project" value="InterPro"/>
</dbReference>
<dbReference type="SMART" id="SM00088">
    <property type="entry name" value="PINT"/>
    <property type="match status" value="1"/>
</dbReference>
<evidence type="ECO:0000256" key="1">
    <source>
        <dbReference type="ARBA" id="ARBA00004123"/>
    </source>
</evidence>
<evidence type="ECO:0000256" key="4">
    <source>
        <dbReference type="ARBA" id="ARBA00022490"/>
    </source>
</evidence>
<protein>
    <submittedName>
        <fullName evidence="10">COP9 signalosome complex subunit 7a isoform X1</fullName>
    </submittedName>
</protein>
<dbReference type="Proteomes" id="UP001230051">
    <property type="component" value="Unassembled WGS sequence"/>
</dbReference>
<keyword evidence="5" id="KW-0736">Signalosome</keyword>
<dbReference type="Pfam" id="PF01399">
    <property type="entry name" value="PCI"/>
    <property type="match status" value="1"/>
</dbReference>
<keyword evidence="11" id="KW-1185">Reference proteome</keyword>
<reference evidence="10" key="1">
    <citation type="submission" date="2022-02" db="EMBL/GenBank/DDBJ databases">
        <title>Atlantic sturgeon de novo genome assembly.</title>
        <authorList>
            <person name="Stock M."/>
            <person name="Klopp C."/>
            <person name="Guiguen Y."/>
            <person name="Cabau C."/>
            <person name="Parinello H."/>
            <person name="Santidrian Yebra-Pimentel E."/>
            <person name="Kuhl H."/>
            <person name="Dirks R.P."/>
            <person name="Guessner J."/>
            <person name="Wuertz S."/>
            <person name="Du K."/>
            <person name="Schartl M."/>
        </authorList>
    </citation>
    <scope>NUCLEOTIDE SEQUENCE</scope>
    <source>
        <strain evidence="10">STURGEONOMICS-FGT-2020</strain>
        <tissue evidence="10">Whole blood</tissue>
    </source>
</reference>
<keyword evidence="4" id="KW-0963">Cytoplasm</keyword>
<dbReference type="PROSITE" id="PS50250">
    <property type="entry name" value="PCI"/>
    <property type="match status" value="1"/>
</dbReference>
<sequence length="316" mass="35613">MSAAEVKAGSQNLEQFLLLAKSTKGAALAALLKQLLESPGVYVFGEVLDMPNVRELESGPHASVYQLLNLFMHGTYCDYKENASSLPELSAAQKNKLRHLSIVTLAANLKCLPYSLLLTELEMRNVRELEDLIIEAIYADIIQGKLDQHKQQVEVDFSMGRDLQRGELPSISHTLQEWCSGCEAVLAGIEEQVMRANQYREHQLKVKQQVENEALPPLQPIKTQSSRLARRETPPPPRTPDSQPARRAPRSKGCEEVARFGPSLTEVKKRERNKGSEKGFWSTERERETPKHAHTLIHTHTHTDTRTHTDTHAHSH</sequence>
<dbReference type="AlphaFoldDB" id="A0AAD8D220"/>
<evidence type="ECO:0000313" key="10">
    <source>
        <dbReference type="EMBL" id="KAK1162149.1"/>
    </source>
</evidence>
<evidence type="ECO:0000313" key="11">
    <source>
        <dbReference type="Proteomes" id="UP001230051"/>
    </source>
</evidence>
<feature type="compositionally biased region" description="Basic and acidic residues" evidence="8">
    <location>
        <begin position="266"/>
        <end position="291"/>
    </location>
</feature>
<evidence type="ECO:0000256" key="3">
    <source>
        <dbReference type="ARBA" id="ARBA00008482"/>
    </source>
</evidence>
<evidence type="ECO:0000259" key="9">
    <source>
        <dbReference type="PROSITE" id="PS50250"/>
    </source>
</evidence>
<dbReference type="InterPro" id="IPR000717">
    <property type="entry name" value="PCI_dom"/>
</dbReference>
<dbReference type="Pfam" id="PF18392">
    <property type="entry name" value="CSN7a_helixI"/>
    <property type="match status" value="1"/>
</dbReference>
<evidence type="ECO:0000256" key="8">
    <source>
        <dbReference type="SAM" id="MobiDB-lite"/>
    </source>
</evidence>
<name>A0AAD8D220_ACIOX</name>
<evidence type="ECO:0000256" key="2">
    <source>
        <dbReference type="ARBA" id="ARBA00004496"/>
    </source>
</evidence>
<accession>A0AAD8D220</accession>
<dbReference type="PANTHER" id="PTHR15350:SF10">
    <property type="entry name" value="COP9 CONSTITUTIVE PHOTOMORPHOGENIC HOMOLOG SUBUNIT 7A"/>
    <property type="match status" value="1"/>
</dbReference>
<dbReference type="PANTHER" id="PTHR15350">
    <property type="entry name" value="COP9 SIGNALOSOME COMPLEX SUBUNIT 7/DENDRITIC CELL PROTEIN GA17"/>
    <property type="match status" value="1"/>
</dbReference>
<dbReference type="GO" id="GO:0008180">
    <property type="term" value="C:COP9 signalosome"/>
    <property type="evidence" value="ECO:0007669"/>
    <property type="project" value="UniProtKB-KW"/>
</dbReference>
<comment type="subcellular location">
    <subcellularLocation>
        <location evidence="2">Cytoplasm</location>
    </subcellularLocation>
    <subcellularLocation>
        <location evidence="1">Nucleus</location>
    </subcellularLocation>
</comment>
<keyword evidence="6" id="KW-0539">Nucleus</keyword>
<gene>
    <name evidence="10" type="primary">COPS7A</name>
    <name evidence="10" type="ORF">AOXY_G18471</name>
</gene>
<feature type="region of interest" description="Disordered" evidence="8">
    <location>
        <begin position="210"/>
        <end position="316"/>
    </location>
</feature>
<feature type="compositionally biased region" description="Basic and acidic residues" evidence="8">
    <location>
        <begin position="301"/>
        <end position="316"/>
    </location>
</feature>
<dbReference type="GO" id="GO:0005737">
    <property type="term" value="C:cytoplasm"/>
    <property type="evidence" value="ECO:0007669"/>
    <property type="project" value="UniProtKB-SubCell"/>
</dbReference>
<evidence type="ECO:0000256" key="6">
    <source>
        <dbReference type="ARBA" id="ARBA00023242"/>
    </source>
</evidence>
<dbReference type="Pfam" id="PF22061">
    <property type="entry name" value="CSN7_HB_subdom"/>
    <property type="match status" value="1"/>
</dbReference>
<evidence type="ECO:0000256" key="7">
    <source>
        <dbReference type="ARBA" id="ARBA00025037"/>
    </source>
</evidence>
<dbReference type="InterPro" id="IPR041481">
    <property type="entry name" value="CSN7_helixI"/>
</dbReference>
<feature type="domain" description="PCI" evidence="9">
    <location>
        <begin position="1"/>
        <end position="160"/>
    </location>
</feature>
<comment type="function">
    <text evidence="7">Component of the COP9 signalosome complex (CSN), a complex involved in various cellular and developmental processes. The CSN complex is an essential regulator of the ubiquitin (Ubl) conjugation pathway by mediating the deneddylation of the cullin subunits of SCF-type E3 ligase complexes, leading to decrease the Ubl ligase activity of SCF-type complexes such as SCF, CSA or DDB2. The complex is also involved in phosphorylation of p53/TP53, JUN, I-kappa-B-alpha/NFKBIA, ITPK1 and IRF8/ICSBP, possibly via its association with CK2 and PKD kinases. CSN-dependent phosphorylation of TP53 and JUN promotes and protects degradation by the Ubl system, respectively.</text>
</comment>
<dbReference type="InterPro" id="IPR045237">
    <property type="entry name" value="COPS7/eIF3m"/>
</dbReference>
<organism evidence="10 11">
    <name type="scientific">Acipenser oxyrinchus oxyrinchus</name>
    <dbReference type="NCBI Taxonomy" id="40147"/>
    <lineage>
        <taxon>Eukaryota</taxon>
        <taxon>Metazoa</taxon>
        <taxon>Chordata</taxon>
        <taxon>Craniata</taxon>
        <taxon>Vertebrata</taxon>
        <taxon>Euteleostomi</taxon>
        <taxon>Actinopterygii</taxon>
        <taxon>Chondrostei</taxon>
        <taxon>Acipenseriformes</taxon>
        <taxon>Acipenseridae</taxon>
        <taxon>Acipenser</taxon>
    </lineage>
</organism>
<proteinExistence type="inferred from homology"/>
<comment type="similarity">
    <text evidence="3">Belongs to the CSN7/EIF3M family. CSN7 subfamily.</text>
</comment>